<feature type="signal peptide" evidence="2">
    <location>
        <begin position="1"/>
        <end position="26"/>
    </location>
</feature>
<feature type="compositionally biased region" description="Basic and acidic residues" evidence="1">
    <location>
        <begin position="399"/>
        <end position="408"/>
    </location>
</feature>
<dbReference type="AlphaFoldDB" id="A0A226F1U6"/>
<evidence type="ECO:0000256" key="2">
    <source>
        <dbReference type="SAM" id="SignalP"/>
    </source>
</evidence>
<dbReference type="Proteomes" id="UP000198287">
    <property type="component" value="Unassembled WGS sequence"/>
</dbReference>
<comment type="caution">
    <text evidence="3">The sequence shown here is derived from an EMBL/GenBank/DDBJ whole genome shotgun (WGS) entry which is preliminary data.</text>
</comment>
<reference evidence="3 4" key="1">
    <citation type="submission" date="2015-12" db="EMBL/GenBank/DDBJ databases">
        <title>The genome of Folsomia candida.</title>
        <authorList>
            <person name="Faddeeva A."/>
            <person name="Derks M.F."/>
            <person name="Anvar Y."/>
            <person name="Smit S."/>
            <person name="Van Straalen N."/>
            <person name="Roelofs D."/>
        </authorList>
    </citation>
    <scope>NUCLEOTIDE SEQUENCE [LARGE SCALE GENOMIC DNA]</scope>
    <source>
        <strain evidence="3 4">VU population</strain>
        <tissue evidence="3">Whole body</tissue>
    </source>
</reference>
<protein>
    <submittedName>
        <fullName evidence="3">Uncharacterized protein</fullName>
    </submittedName>
</protein>
<proteinExistence type="predicted"/>
<evidence type="ECO:0000313" key="4">
    <source>
        <dbReference type="Proteomes" id="UP000198287"/>
    </source>
</evidence>
<organism evidence="3 4">
    <name type="scientific">Folsomia candida</name>
    <name type="common">Springtail</name>
    <dbReference type="NCBI Taxonomy" id="158441"/>
    <lineage>
        <taxon>Eukaryota</taxon>
        <taxon>Metazoa</taxon>
        <taxon>Ecdysozoa</taxon>
        <taxon>Arthropoda</taxon>
        <taxon>Hexapoda</taxon>
        <taxon>Collembola</taxon>
        <taxon>Entomobryomorpha</taxon>
        <taxon>Isotomoidea</taxon>
        <taxon>Isotomidae</taxon>
        <taxon>Proisotominae</taxon>
        <taxon>Folsomia</taxon>
    </lineage>
</organism>
<feature type="region of interest" description="Disordered" evidence="1">
    <location>
        <begin position="300"/>
        <end position="421"/>
    </location>
</feature>
<keyword evidence="4" id="KW-1185">Reference proteome</keyword>
<feature type="chain" id="PRO_5012172126" evidence="2">
    <location>
        <begin position="27"/>
        <end position="421"/>
    </location>
</feature>
<gene>
    <name evidence="3" type="ORF">Fcan01_02893</name>
</gene>
<feature type="compositionally biased region" description="Low complexity" evidence="1">
    <location>
        <begin position="368"/>
        <end position="398"/>
    </location>
</feature>
<keyword evidence="2" id="KW-0732">Signal</keyword>
<evidence type="ECO:0000313" key="3">
    <source>
        <dbReference type="EMBL" id="OXA62916.1"/>
    </source>
</evidence>
<dbReference type="EMBL" id="LNIX01000001">
    <property type="protein sequence ID" value="OXA62916.1"/>
    <property type="molecule type" value="Genomic_DNA"/>
</dbReference>
<feature type="compositionally biased region" description="Basic and acidic residues" evidence="1">
    <location>
        <begin position="309"/>
        <end position="327"/>
    </location>
</feature>
<evidence type="ECO:0000256" key="1">
    <source>
        <dbReference type="SAM" id="MobiDB-lite"/>
    </source>
</evidence>
<sequence length="421" mass="45032">MNQPHKNIVIFFVLCVSLRIPSPSYGRTIIKRSPQLSLTVIDDGEPDSTPRGHPPSIEDLEARRQALVALIPGGGEGGGGGQLQMLTDLGLDLVGGSVRNAGELFAPLRNATRKATENFPRLGDVLNRAVDEFRVYRKQASGALRETASSKVNNGIRIFTTATARGTEVLGGVFKLLRSLFDNFTLAIQNLVQTLSRGLARFAETKTKFLSRNFQRVRNLVTNQRLFQPARDAAELGGNLVRGLAADFTNIQPLVSDGIKTKLTVGTRLIPRVRLSTILAPLGDPEHKPCAEDGTVVDIMSEGESDGGYSKKRDETSSSDEVPKDILDLLGSSKSENKVKAEGTKDDAPTSTTSSSKAEDVESNEVLTKASSSSNPTTTTTPAPSTTTDGESKSTTSKPSKEGEKAGSIEDLFGISDSKST</sequence>
<name>A0A226F1U6_FOLCA</name>
<feature type="compositionally biased region" description="Basic and acidic residues" evidence="1">
    <location>
        <begin position="335"/>
        <end position="348"/>
    </location>
</feature>
<accession>A0A226F1U6</accession>